<organism evidence="5 6">
    <name type="scientific">Micractinium conductrix</name>
    <dbReference type="NCBI Taxonomy" id="554055"/>
    <lineage>
        <taxon>Eukaryota</taxon>
        <taxon>Viridiplantae</taxon>
        <taxon>Chlorophyta</taxon>
        <taxon>core chlorophytes</taxon>
        <taxon>Trebouxiophyceae</taxon>
        <taxon>Chlorellales</taxon>
        <taxon>Chlorellaceae</taxon>
        <taxon>Chlorella clade</taxon>
        <taxon>Micractinium</taxon>
    </lineage>
</organism>
<dbReference type="GO" id="GO:0016757">
    <property type="term" value="F:glycosyltransferase activity"/>
    <property type="evidence" value="ECO:0007669"/>
    <property type="project" value="TreeGrafter"/>
</dbReference>
<keyword evidence="3" id="KW-0472">Membrane</keyword>
<evidence type="ECO:0000313" key="6">
    <source>
        <dbReference type="Proteomes" id="UP000239649"/>
    </source>
</evidence>
<sequence length="400" mass="42928">MQTTSGTVDVARKSRFEPAPKGTANSSVALCLPTLDDHCDIREWVLYHATIGVGKIYMFDTGSVPPLKGLLAGVIESGLVEYHYLKADPAALANHSAAVTVEVDSTAGPVQLVIPPPKSPKHGRDWQTNVYGACLKHFGPRHRWMGFIDSDEYVLLQPGVPSLPALLDWHSGAGGVRLHWRVFSAGQQVLRPRGGVLASYTDCCPIDDGEHGWTKVFVNPAHTLGALTAHTPRMAQGWDIVDTLGRPARNTTEDRASTAGYAKTLVTYEGAVLAHYVFRSIQDYVRKVARGGGDGLKLRTVDKGFNRPRHCNRRCDAAVPLGRELAARWDLAPRGLPAWCRAGIDATKTMNQRNGEEALVAWLRQLEAAGTAAVGGALAVDKAAKTRVAAAAGPAAGAVR</sequence>
<feature type="region of interest" description="Disordered" evidence="4">
    <location>
        <begin position="1"/>
        <end position="24"/>
    </location>
</feature>
<evidence type="ECO:0000256" key="1">
    <source>
        <dbReference type="ARBA" id="ARBA00004167"/>
    </source>
</evidence>
<gene>
    <name evidence="5" type="ORF">C2E20_6045</name>
</gene>
<evidence type="ECO:0000256" key="2">
    <source>
        <dbReference type="ARBA" id="ARBA00022692"/>
    </source>
</evidence>
<comment type="subcellular location">
    <subcellularLocation>
        <location evidence="1">Membrane</location>
        <topology evidence="1">Single-pass membrane protein</topology>
    </subcellularLocation>
</comment>
<evidence type="ECO:0000256" key="4">
    <source>
        <dbReference type="SAM" id="MobiDB-lite"/>
    </source>
</evidence>
<name>A0A2P6V902_9CHLO</name>
<dbReference type="PANTHER" id="PTHR21461">
    <property type="entry name" value="GLYCOSYLTRANSFERASE FAMILY 92 PROTEIN"/>
    <property type="match status" value="1"/>
</dbReference>
<keyword evidence="6" id="KW-1185">Reference proteome</keyword>
<dbReference type="EMBL" id="LHPF02000019">
    <property type="protein sequence ID" value="PSC70566.1"/>
    <property type="molecule type" value="Genomic_DNA"/>
</dbReference>
<keyword evidence="2" id="KW-0812">Transmembrane</keyword>
<evidence type="ECO:0000313" key="5">
    <source>
        <dbReference type="EMBL" id="PSC70566.1"/>
    </source>
</evidence>
<dbReference type="PANTHER" id="PTHR21461:SF69">
    <property type="entry name" value="GLYCOSYLTRANSFERASE FAMILY 92 PROTEIN"/>
    <property type="match status" value="1"/>
</dbReference>
<proteinExistence type="predicted"/>
<protein>
    <submittedName>
        <fullName evidence="5">Uncharacterized protein</fullName>
    </submittedName>
</protein>
<dbReference type="Pfam" id="PF13704">
    <property type="entry name" value="Glyco_tranf_2_4"/>
    <property type="match status" value="1"/>
</dbReference>
<dbReference type="GO" id="GO:0005737">
    <property type="term" value="C:cytoplasm"/>
    <property type="evidence" value="ECO:0007669"/>
    <property type="project" value="TreeGrafter"/>
</dbReference>
<reference evidence="5 6" key="1">
    <citation type="journal article" date="2018" name="Plant J.">
        <title>Genome sequences of Chlorella sorokiniana UTEX 1602 and Micractinium conductrix SAG 241.80: implications to maltose excretion by a green alga.</title>
        <authorList>
            <person name="Arriola M.B."/>
            <person name="Velmurugan N."/>
            <person name="Zhang Y."/>
            <person name="Plunkett M.H."/>
            <person name="Hondzo H."/>
            <person name="Barney B.M."/>
        </authorList>
    </citation>
    <scope>NUCLEOTIDE SEQUENCE [LARGE SCALE GENOMIC DNA]</scope>
    <source>
        <strain evidence="5 6">SAG 241.80</strain>
    </source>
</reference>
<keyword evidence="3" id="KW-1133">Transmembrane helix</keyword>
<evidence type="ECO:0000256" key="3">
    <source>
        <dbReference type="ARBA" id="ARBA00022989"/>
    </source>
</evidence>
<dbReference type="Proteomes" id="UP000239649">
    <property type="component" value="Unassembled WGS sequence"/>
</dbReference>
<dbReference type="AlphaFoldDB" id="A0A2P6V902"/>
<comment type="caution">
    <text evidence="5">The sequence shown here is derived from an EMBL/GenBank/DDBJ whole genome shotgun (WGS) entry which is preliminary data.</text>
</comment>
<dbReference type="OrthoDB" id="2526284at2759"/>
<accession>A0A2P6V902</accession>
<dbReference type="GO" id="GO:0016020">
    <property type="term" value="C:membrane"/>
    <property type="evidence" value="ECO:0007669"/>
    <property type="project" value="UniProtKB-SubCell"/>
</dbReference>